<dbReference type="Proteomes" id="UP000789572">
    <property type="component" value="Unassembled WGS sequence"/>
</dbReference>
<comment type="caution">
    <text evidence="4">The sequence shown here is derived from an EMBL/GenBank/DDBJ whole genome shotgun (WGS) entry which is preliminary data.</text>
</comment>
<dbReference type="InterPro" id="IPR057990">
    <property type="entry name" value="TPR_SYO1"/>
</dbReference>
<dbReference type="AlphaFoldDB" id="A0A9N9FBD0"/>
<dbReference type="EMBL" id="CAJVPJ010000429">
    <property type="protein sequence ID" value="CAG8523698.1"/>
    <property type="molecule type" value="Genomic_DNA"/>
</dbReference>
<dbReference type="Pfam" id="PF25567">
    <property type="entry name" value="TPR_SYO1"/>
    <property type="match status" value="1"/>
</dbReference>
<reference evidence="4" key="1">
    <citation type="submission" date="2021-06" db="EMBL/GenBank/DDBJ databases">
        <authorList>
            <person name="Kallberg Y."/>
            <person name="Tangrot J."/>
            <person name="Rosling A."/>
        </authorList>
    </citation>
    <scope>NUCLEOTIDE SEQUENCE</scope>
    <source>
        <strain evidence="4">IA702</strain>
    </source>
</reference>
<dbReference type="SUPFAM" id="SSF48371">
    <property type="entry name" value="ARM repeat"/>
    <property type="match status" value="1"/>
</dbReference>
<evidence type="ECO:0000313" key="5">
    <source>
        <dbReference type="Proteomes" id="UP000789572"/>
    </source>
</evidence>
<protein>
    <submittedName>
        <fullName evidence="4">4518_t:CDS:1</fullName>
    </submittedName>
</protein>
<gene>
    <name evidence="4" type="ORF">POCULU_LOCUS3709</name>
</gene>
<dbReference type="InterPro" id="IPR011989">
    <property type="entry name" value="ARM-like"/>
</dbReference>
<dbReference type="InterPro" id="IPR016024">
    <property type="entry name" value="ARM-type_fold"/>
</dbReference>
<dbReference type="PANTHER" id="PTHR13347">
    <property type="entry name" value="HEAT REPEAT-CONTAINING PROTEIN 3"/>
    <property type="match status" value="1"/>
</dbReference>
<accession>A0A9N9FBD0</accession>
<dbReference type="CDD" id="cd13394">
    <property type="entry name" value="Syo1_like"/>
    <property type="match status" value="1"/>
</dbReference>
<evidence type="ECO:0000259" key="3">
    <source>
        <dbReference type="Pfam" id="PF25567"/>
    </source>
</evidence>
<feature type="domain" description="SYO1-like TPR repeats" evidence="3">
    <location>
        <begin position="454"/>
        <end position="731"/>
    </location>
</feature>
<organism evidence="4 5">
    <name type="scientific">Paraglomus occultum</name>
    <dbReference type="NCBI Taxonomy" id="144539"/>
    <lineage>
        <taxon>Eukaryota</taxon>
        <taxon>Fungi</taxon>
        <taxon>Fungi incertae sedis</taxon>
        <taxon>Mucoromycota</taxon>
        <taxon>Glomeromycotina</taxon>
        <taxon>Glomeromycetes</taxon>
        <taxon>Paraglomerales</taxon>
        <taxon>Paraglomeraceae</taxon>
        <taxon>Paraglomus</taxon>
    </lineage>
</organism>
<dbReference type="PANTHER" id="PTHR13347:SF1">
    <property type="entry name" value="HEAT REPEAT-CONTAINING PROTEIN 3"/>
    <property type="match status" value="1"/>
</dbReference>
<dbReference type="GO" id="GO:0051082">
    <property type="term" value="F:unfolded protein binding"/>
    <property type="evidence" value="ECO:0007669"/>
    <property type="project" value="TreeGrafter"/>
</dbReference>
<dbReference type="GO" id="GO:0006606">
    <property type="term" value="P:protein import into nucleus"/>
    <property type="evidence" value="ECO:0007669"/>
    <property type="project" value="TreeGrafter"/>
</dbReference>
<feature type="compositionally biased region" description="Acidic residues" evidence="2">
    <location>
        <begin position="385"/>
        <end position="408"/>
    </location>
</feature>
<dbReference type="Gene3D" id="1.25.10.10">
    <property type="entry name" value="Leucine-rich Repeat Variant"/>
    <property type="match status" value="1"/>
</dbReference>
<evidence type="ECO:0000256" key="1">
    <source>
        <dbReference type="ARBA" id="ARBA00049983"/>
    </source>
</evidence>
<dbReference type="GO" id="GO:0042273">
    <property type="term" value="P:ribosomal large subunit biogenesis"/>
    <property type="evidence" value="ECO:0007669"/>
    <property type="project" value="TreeGrafter"/>
</dbReference>
<name>A0A9N9FBD0_9GLOM</name>
<feature type="region of interest" description="Disordered" evidence="2">
    <location>
        <begin position="381"/>
        <end position="414"/>
    </location>
</feature>
<dbReference type="OrthoDB" id="288703at2759"/>
<keyword evidence="5" id="KW-1185">Reference proteome</keyword>
<evidence type="ECO:0000313" key="4">
    <source>
        <dbReference type="EMBL" id="CAG8523698.1"/>
    </source>
</evidence>
<sequence>MGRTKRLSNRVRSSPLPAADQEQLEVIIPVIDKLSCPNATERAWAAACVSNLVTTNETTRKLLLSKGLTKKLIDRLTDNVHGVVVEAVGALRNLAVTCGDDACIELYNADVLTPLMALMSQTSTAIEKSLLNVDTQSTNDQIDSVVIDPKCAWDLAENIIYIISALCESSSHALVAVNNMNILPFLMSFFTQSNKIPVKPVLAAAQCLYTITDEYEDLCMRFNDNPQYVNLLSSVINTAERDYVKPQQYDEYIWLLVRVLACGILSNLGPKLQSSAIIGDATTEIKKMTLPLLLSCLDIDLQQIASEVVSDALEAARTDANFIITSNNNTEVTREESSTSAMDLEKPKSCDKLFEKLAAIETRLTITQRALELVAKICSESSPNADEDSWNPSDDENEEQPQDNDDAMSTDSIKSSASVSRVLLDSATLDTNYSRTLTDLSSASLSIFTTLAHDLTPKLIALSTPTSISFSDTAPDAVRIHHRKIITMMSTTHLRAVECLNNFLLTVVEVVGGLKWFEERKFEIEELWVCLIQRLRECIGGRDSLEKVLGATKENEDMQGEWLEERRNLIETLIGCAWSVARGLKGYVPVSESEINEFVNWYLITRSDSLRVKIIGTLGTIARRQNAIEANRVIGNFLISVLQLLLTDGSTPTDCAVEALNAIYDIYADIEYDYDRPVFIDGGYLEVLKGLVGTVSKMAKSIDKRKARDQRLRADEAYENLIAFIKYKENERNTA</sequence>
<comment type="similarity">
    <text evidence="1">Belongs to the nuclear import and ribosome assembly adapter family.</text>
</comment>
<evidence type="ECO:0000256" key="2">
    <source>
        <dbReference type="SAM" id="MobiDB-lite"/>
    </source>
</evidence>
<dbReference type="InterPro" id="IPR052616">
    <property type="entry name" value="SYO1-like"/>
</dbReference>
<proteinExistence type="inferred from homology"/>